<reference evidence="3" key="1">
    <citation type="submission" date="2018-02" db="EMBL/GenBank/DDBJ databases">
        <authorList>
            <person name="Cohen D.B."/>
            <person name="Kent A.D."/>
        </authorList>
    </citation>
    <scope>NUCLEOTIDE SEQUENCE</scope>
</reference>
<dbReference type="AlphaFoldDB" id="A0A2N9FJ92"/>
<name>A0A2N9FJ92_FAGSY</name>
<evidence type="ECO:0000313" key="3">
    <source>
        <dbReference type="EMBL" id="SPC87312.1"/>
    </source>
</evidence>
<feature type="domain" description="Reverse transcriptase zinc-binding" evidence="2">
    <location>
        <begin position="117"/>
        <end position="212"/>
    </location>
</feature>
<dbReference type="PANTHER" id="PTHR47074">
    <property type="entry name" value="BNAC02G40300D PROTEIN"/>
    <property type="match status" value="1"/>
</dbReference>
<dbReference type="CDD" id="cd06222">
    <property type="entry name" value="RNase_H_like"/>
    <property type="match status" value="1"/>
</dbReference>
<evidence type="ECO:0000259" key="1">
    <source>
        <dbReference type="Pfam" id="PF13456"/>
    </source>
</evidence>
<dbReference type="GO" id="GO:0003676">
    <property type="term" value="F:nucleic acid binding"/>
    <property type="evidence" value="ECO:0007669"/>
    <property type="project" value="InterPro"/>
</dbReference>
<dbReference type="InterPro" id="IPR052929">
    <property type="entry name" value="RNase_H-like_EbsB-rel"/>
</dbReference>
<evidence type="ECO:0000259" key="2">
    <source>
        <dbReference type="Pfam" id="PF13966"/>
    </source>
</evidence>
<dbReference type="Pfam" id="PF13456">
    <property type="entry name" value="RVT_3"/>
    <property type="match status" value="1"/>
</dbReference>
<dbReference type="EMBL" id="OIVN01000913">
    <property type="protein sequence ID" value="SPC87312.1"/>
    <property type="molecule type" value="Genomic_DNA"/>
</dbReference>
<dbReference type="InterPro" id="IPR026960">
    <property type="entry name" value="RVT-Znf"/>
</dbReference>
<organism evidence="3">
    <name type="scientific">Fagus sylvatica</name>
    <name type="common">Beechnut</name>
    <dbReference type="NCBI Taxonomy" id="28930"/>
    <lineage>
        <taxon>Eukaryota</taxon>
        <taxon>Viridiplantae</taxon>
        <taxon>Streptophyta</taxon>
        <taxon>Embryophyta</taxon>
        <taxon>Tracheophyta</taxon>
        <taxon>Spermatophyta</taxon>
        <taxon>Magnoliopsida</taxon>
        <taxon>eudicotyledons</taxon>
        <taxon>Gunneridae</taxon>
        <taxon>Pentapetalae</taxon>
        <taxon>rosids</taxon>
        <taxon>fabids</taxon>
        <taxon>Fagales</taxon>
        <taxon>Fagaceae</taxon>
        <taxon>Fagus</taxon>
    </lineage>
</organism>
<proteinExistence type="predicted"/>
<protein>
    <recommendedName>
        <fullName evidence="4">Reverse transcriptase zinc-binding domain-containing protein</fullName>
    </recommendedName>
</protein>
<dbReference type="PANTHER" id="PTHR47074:SF48">
    <property type="entry name" value="POLYNUCLEOTIDYL TRANSFERASE, RIBONUCLEASE H-LIKE SUPERFAMILY PROTEIN"/>
    <property type="match status" value="1"/>
</dbReference>
<sequence length="462" mass="51923">MEAKIPSHSSYSWRSLAQARHVIRRGTRWRIGNGTEVSIWRDKWINSKHPCKILSPHQVLPDSAMVSDLVDPETNQWKEQLIDSIFWPEEAAQIKSIPVFSTRSDSLVWMGTPIGTFTTRSAYHMLAEDKNGQMGSSSNPERLHAFWKSIWRVNVPHKICVFMWRACSSCLPTKTSLFTRGVTSFSLCPICLDEAETMLHSLWDCGFAKECWQNSPLSHIWNALRPTSWIDLVGHVLMKTGKLEGEVFFVLAWMIWGCRNDAWLNQSHSEASKLGAKAVTYVEEYLDANERVEFVRPIAAQKWLPPPPNCVKLDVAWKKHTNRTSFGVGSVIRDDAGALLAAHCEVLPQAGDDIQMAATSVITALSICQDAGFRNVMVESSHSQLKALILSKEECLTELHESIDRIKHFQLGFCFLDFHVIPGSCNRAAKSLAIHAKEALEPSVWLEEGPAVLLPIVIADLP</sequence>
<dbReference type="InterPro" id="IPR044730">
    <property type="entry name" value="RNase_H-like_dom_plant"/>
</dbReference>
<accession>A0A2N9FJ92</accession>
<feature type="domain" description="RNase H type-1" evidence="1">
    <location>
        <begin position="314"/>
        <end position="435"/>
    </location>
</feature>
<evidence type="ECO:0008006" key="4">
    <source>
        <dbReference type="Google" id="ProtNLM"/>
    </source>
</evidence>
<gene>
    <name evidence="3" type="ORF">FSB_LOCUS15194</name>
</gene>
<dbReference type="GO" id="GO:0004523">
    <property type="term" value="F:RNA-DNA hybrid ribonuclease activity"/>
    <property type="evidence" value="ECO:0007669"/>
    <property type="project" value="InterPro"/>
</dbReference>
<dbReference type="Pfam" id="PF13966">
    <property type="entry name" value="zf-RVT"/>
    <property type="match status" value="1"/>
</dbReference>
<dbReference type="InterPro" id="IPR002156">
    <property type="entry name" value="RNaseH_domain"/>
</dbReference>